<dbReference type="RefSeq" id="WP_286038496.1">
    <property type="nucleotide sequence ID" value="NZ_CP183077.1"/>
</dbReference>
<dbReference type="InterPro" id="IPR000182">
    <property type="entry name" value="GNAT_dom"/>
</dbReference>
<proteinExistence type="predicted"/>
<dbReference type="PANTHER" id="PTHR43415">
    <property type="entry name" value="SPERMIDINE N(1)-ACETYLTRANSFERASE"/>
    <property type="match status" value="1"/>
</dbReference>
<sequence>MTHHFAILTQSQAETIAYTWHYEDDYAFYDMEADQDDLAEFIDAEQRGQSVFAITFDSELVGFVSVAQTDAETVDIGLGMKPDLTGNGSGRMFVTSIVDFVKGTYSPHRITLSVAAFNVRAIRVYEACGFTRTSSFQQPTNGSTFTFIQMERQESPQNQAF</sequence>
<accession>A0ABT7MRW5</accession>
<dbReference type="InterPro" id="IPR016181">
    <property type="entry name" value="Acyl_CoA_acyltransferase"/>
</dbReference>
<dbReference type="PROSITE" id="PS51186">
    <property type="entry name" value="GNAT"/>
    <property type="match status" value="1"/>
</dbReference>
<dbReference type="Proteomes" id="UP001230807">
    <property type="component" value="Unassembled WGS sequence"/>
</dbReference>
<gene>
    <name evidence="2" type="ORF">QR695_13110</name>
</gene>
<dbReference type="Gene3D" id="3.40.630.30">
    <property type="match status" value="1"/>
</dbReference>
<organism evidence="2 3">
    <name type="scientific">Exiguobacterium mexicanum</name>
    <dbReference type="NCBI Taxonomy" id="340146"/>
    <lineage>
        <taxon>Bacteria</taxon>
        <taxon>Bacillati</taxon>
        <taxon>Bacillota</taxon>
        <taxon>Bacilli</taxon>
        <taxon>Bacillales</taxon>
        <taxon>Bacillales Family XII. Incertae Sedis</taxon>
        <taxon>Exiguobacterium</taxon>
    </lineage>
</organism>
<name>A0ABT7MRW5_9BACL</name>
<dbReference type="PANTHER" id="PTHR43415:SF3">
    <property type="entry name" value="GNAT-FAMILY ACETYLTRANSFERASE"/>
    <property type="match status" value="1"/>
</dbReference>
<reference evidence="2 3" key="1">
    <citation type="submission" date="2023-06" db="EMBL/GenBank/DDBJ databases">
        <title>Influencing factors and mechanism of Cr(VI) reduction by facultative anaerobic Exiguobacterium sp. PY14.</title>
        <authorList>
            <person name="Zou L."/>
        </authorList>
    </citation>
    <scope>NUCLEOTIDE SEQUENCE [LARGE SCALE GENOMIC DNA]</scope>
    <source>
        <strain evidence="2 3">PY14</strain>
    </source>
</reference>
<evidence type="ECO:0000313" key="3">
    <source>
        <dbReference type="Proteomes" id="UP001230807"/>
    </source>
</evidence>
<dbReference type="Pfam" id="PF00583">
    <property type="entry name" value="Acetyltransf_1"/>
    <property type="match status" value="1"/>
</dbReference>
<comment type="caution">
    <text evidence="2">The sequence shown here is derived from an EMBL/GenBank/DDBJ whole genome shotgun (WGS) entry which is preliminary data.</text>
</comment>
<keyword evidence="3" id="KW-1185">Reference proteome</keyword>
<evidence type="ECO:0000313" key="2">
    <source>
        <dbReference type="EMBL" id="MDL5377941.1"/>
    </source>
</evidence>
<evidence type="ECO:0000259" key="1">
    <source>
        <dbReference type="PROSITE" id="PS51186"/>
    </source>
</evidence>
<feature type="domain" description="N-acetyltransferase" evidence="1">
    <location>
        <begin position="7"/>
        <end position="155"/>
    </location>
</feature>
<protein>
    <submittedName>
        <fullName evidence="2">GNAT family protein</fullName>
        <ecNumber evidence="2">2.-.-.-</ecNumber>
    </submittedName>
</protein>
<keyword evidence="2" id="KW-0808">Transferase</keyword>
<dbReference type="SUPFAM" id="SSF55729">
    <property type="entry name" value="Acyl-CoA N-acyltransferases (Nat)"/>
    <property type="match status" value="1"/>
</dbReference>
<dbReference type="EC" id="2.-.-.-" evidence="2"/>
<dbReference type="GO" id="GO:0016740">
    <property type="term" value="F:transferase activity"/>
    <property type="evidence" value="ECO:0007669"/>
    <property type="project" value="UniProtKB-KW"/>
</dbReference>
<dbReference type="EMBL" id="JASWER010000013">
    <property type="protein sequence ID" value="MDL5377941.1"/>
    <property type="molecule type" value="Genomic_DNA"/>
</dbReference>